<dbReference type="GO" id="GO:0070273">
    <property type="term" value="F:phosphatidylinositol-4-phosphate binding"/>
    <property type="evidence" value="ECO:0007669"/>
    <property type="project" value="InterPro"/>
</dbReference>
<gene>
    <name evidence="5" type="ORF">EJ357_40680</name>
</gene>
<evidence type="ECO:0000313" key="5">
    <source>
        <dbReference type="EMBL" id="AZQ38977.1"/>
    </source>
</evidence>
<dbReference type="InterPro" id="IPR038261">
    <property type="entry name" value="GPP34-like_sf"/>
</dbReference>
<organism evidence="5 6">
    <name type="scientific">Streptomyces cyaneochromogenes</name>
    <dbReference type="NCBI Taxonomy" id="2496836"/>
    <lineage>
        <taxon>Bacteria</taxon>
        <taxon>Bacillati</taxon>
        <taxon>Actinomycetota</taxon>
        <taxon>Actinomycetes</taxon>
        <taxon>Kitasatosporales</taxon>
        <taxon>Streptomycetaceae</taxon>
        <taxon>Streptomyces</taxon>
    </lineage>
</organism>
<evidence type="ECO:0000256" key="2">
    <source>
        <dbReference type="ARBA" id="ARBA00023034"/>
    </source>
</evidence>
<evidence type="ECO:0000256" key="1">
    <source>
        <dbReference type="ARBA" id="ARBA00004255"/>
    </source>
</evidence>
<dbReference type="Pfam" id="PF05719">
    <property type="entry name" value="GPP34"/>
    <property type="match status" value="1"/>
</dbReference>
<dbReference type="EMBL" id="CP034539">
    <property type="protein sequence ID" value="AZQ38977.1"/>
    <property type="molecule type" value="Genomic_DNA"/>
</dbReference>
<dbReference type="OrthoDB" id="3871310at2"/>
<evidence type="ECO:0000313" key="6">
    <source>
        <dbReference type="Proteomes" id="UP000280298"/>
    </source>
</evidence>
<dbReference type="Gene3D" id="1.10.3630.10">
    <property type="entry name" value="yeast vps74-n-term truncation variant domain like"/>
    <property type="match status" value="1"/>
</dbReference>
<dbReference type="AlphaFoldDB" id="A0A3Q9ETN2"/>
<keyword evidence="3" id="KW-0446">Lipid-binding</keyword>
<dbReference type="Proteomes" id="UP000280298">
    <property type="component" value="Chromosome"/>
</dbReference>
<dbReference type="InterPro" id="IPR008628">
    <property type="entry name" value="GPP34-like"/>
</dbReference>
<dbReference type="GO" id="GO:0005737">
    <property type="term" value="C:cytoplasm"/>
    <property type="evidence" value="ECO:0007669"/>
    <property type="project" value="UniProtKB-ARBA"/>
</dbReference>
<dbReference type="RefSeq" id="WP_126396814.1">
    <property type="nucleotide sequence ID" value="NZ_CP034539.1"/>
</dbReference>
<protein>
    <submittedName>
        <fullName evidence="5">GPP34 family phosphoprotein</fullName>
    </submittedName>
</protein>
<evidence type="ECO:0000256" key="4">
    <source>
        <dbReference type="ARBA" id="ARBA00023136"/>
    </source>
</evidence>
<evidence type="ECO:0000256" key="3">
    <source>
        <dbReference type="ARBA" id="ARBA00023121"/>
    </source>
</evidence>
<proteinExistence type="predicted"/>
<dbReference type="KEGG" id="scya:EJ357_40680"/>
<name>A0A3Q9ETN2_9ACTN</name>
<comment type="subcellular location">
    <subcellularLocation>
        <location evidence="1">Golgi apparatus membrane</location>
        <topology evidence="1">Peripheral membrane protein</topology>
        <orientation evidence="1">Cytoplasmic side</orientation>
    </subcellularLocation>
</comment>
<keyword evidence="4" id="KW-0472">Membrane</keyword>
<keyword evidence="2" id="KW-0333">Golgi apparatus</keyword>
<sequence>MTTAQDLAIVALVVAPDKPVEQGELSLALAGAEVFDLIEARALVVADDRMVPNAQAPTGDRLLDEAASTLVRQEPYESVEDWLWRRGRGLSSAYIDDLERIGLTTRPRGLRIPLRAGRTEPADSQTRRRAEERWAAGEPVLATLAAAAGIADEPAEDTEALTDDVAATVLAAVGDAVMELEAVRQRKAIEDAAFDNVWRGF</sequence>
<dbReference type="GO" id="GO:0012505">
    <property type="term" value="C:endomembrane system"/>
    <property type="evidence" value="ECO:0007669"/>
    <property type="project" value="UniProtKB-ARBA"/>
</dbReference>
<reference evidence="5 6" key="1">
    <citation type="journal article" date="2019" name="Int. J. Syst. Evol. Microbiol.">
        <title>Streptomyces cyaneochromogenes sp. nov., a blue pigment-producing actinomycete from manganese-contaminated soil.</title>
        <authorList>
            <person name="Tang X."/>
            <person name="Zhao J."/>
            <person name="Li K."/>
            <person name="Chen Z."/>
            <person name="Sun Y."/>
            <person name="Gao J."/>
        </authorList>
    </citation>
    <scope>NUCLEOTIDE SEQUENCE [LARGE SCALE GENOMIC DNA]</scope>
    <source>
        <strain evidence="5 6">MK-45</strain>
    </source>
</reference>
<accession>A0A3Q9ETN2</accession>
<keyword evidence="6" id="KW-1185">Reference proteome</keyword>